<dbReference type="KEGG" id="bbat:Bdt_2250"/>
<dbReference type="RefSeq" id="WP_015091374.1">
    <property type="nucleotide sequence ID" value="NC_019567.1"/>
</dbReference>
<organism evidence="2 3">
    <name type="scientific">Bdellovibrio bacteriovorus str. Tiberius</name>
    <dbReference type="NCBI Taxonomy" id="1069642"/>
    <lineage>
        <taxon>Bacteria</taxon>
        <taxon>Pseudomonadati</taxon>
        <taxon>Bdellovibrionota</taxon>
        <taxon>Bdellovibrionia</taxon>
        <taxon>Bdellovibrionales</taxon>
        <taxon>Pseudobdellovibrionaceae</taxon>
        <taxon>Bdellovibrio</taxon>
    </lineage>
</organism>
<dbReference type="OrthoDB" id="5296166at2"/>
<evidence type="ECO:0000313" key="3">
    <source>
        <dbReference type="Proteomes" id="UP000010074"/>
    </source>
</evidence>
<accession>K7ZAX7</accession>
<keyword evidence="1" id="KW-0472">Membrane</keyword>
<keyword evidence="1" id="KW-1133">Transmembrane helix</keyword>
<name>K7ZAX7_BDEBC</name>
<dbReference type="STRING" id="1069642.Bdt_2250"/>
<protein>
    <submittedName>
        <fullName evidence="2">Uncharacterized protein</fullName>
    </submittedName>
</protein>
<feature type="transmembrane region" description="Helical" evidence="1">
    <location>
        <begin position="20"/>
        <end position="40"/>
    </location>
</feature>
<dbReference type="HOGENOM" id="CLU_2244678_0_0_7"/>
<evidence type="ECO:0000256" key="1">
    <source>
        <dbReference type="SAM" id="Phobius"/>
    </source>
</evidence>
<evidence type="ECO:0000313" key="2">
    <source>
        <dbReference type="EMBL" id="AFY01934.1"/>
    </source>
</evidence>
<dbReference type="EMBL" id="CP002930">
    <property type="protein sequence ID" value="AFY01934.1"/>
    <property type="molecule type" value="Genomic_DNA"/>
</dbReference>
<sequence length="105" mass="12153">MQTTEVTLERAIKILCSWSWRMMVLMLPVMVITGVLMFLIMPPPEPGATPEEIQKNMPFVPFFIMWFLMMSGGILAHAVSIQWLMKTRWSDFHLVAVVSNPNERK</sequence>
<dbReference type="AlphaFoldDB" id="K7ZAX7"/>
<reference evidence="2 3" key="1">
    <citation type="journal article" date="2012" name="BMC Genomics">
        <title>Genome analysis of a simultaneously predatory and prey-independent, novel Bdellovibrio bacteriovorus from the River Tiber, supports in silico predictions of both ancient and recent lateral gene transfer from diverse bacteria.</title>
        <authorList>
            <person name="Hobley L."/>
            <person name="Lerner T.R."/>
            <person name="Williams L.E."/>
            <person name="Lambert C."/>
            <person name="Till R."/>
            <person name="Milner D.S."/>
            <person name="Basford S.M."/>
            <person name="Capeness M.J."/>
            <person name="Fenton A.K."/>
            <person name="Atterbury R.J."/>
            <person name="Harris M.A."/>
            <person name="Sockett R.E."/>
        </authorList>
    </citation>
    <scope>NUCLEOTIDE SEQUENCE [LARGE SCALE GENOMIC DNA]</scope>
    <source>
        <strain evidence="2 3">Tiberius</strain>
    </source>
</reference>
<proteinExistence type="predicted"/>
<keyword evidence="1" id="KW-0812">Transmembrane</keyword>
<dbReference type="Proteomes" id="UP000010074">
    <property type="component" value="Chromosome"/>
</dbReference>
<feature type="transmembrane region" description="Helical" evidence="1">
    <location>
        <begin position="60"/>
        <end position="84"/>
    </location>
</feature>
<dbReference type="PATRIC" id="fig|1069642.3.peg.2226"/>
<gene>
    <name evidence="2" type="ORF">Bdt_2250</name>
</gene>